<dbReference type="PANTHER" id="PTHR10695:SF46">
    <property type="entry name" value="BIFUNCTIONAL COENZYME A SYNTHASE-RELATED"/>
    <property type="match status" value="1"/>
</dbReference>
<comment type="function">
    <text evidence="3">Catalyzes the phosphorylation of the 3'-hydroxyl group of dephosphocoenzyme A to form coenzyme A.</text>
</comment>
<dbReference type="NCBIfam" id="TIGR00152">
    <property type="entry name" value="dephospho-CoA kinase"/>
    <property type="match status" value="1"/>
</dbReference>
<comment type="similarity">
    <text evidence="3">Belongs to the CoaE family.</text>
</comment>
<gene>
    <name evidence="3 5" type="primary">coaE</name>
    <name evidence="5" type="ORF">ERS852473_01596</name>
</gene>
<accession>A0ABP2ATK6</accession>
<sequence length="200" mass="23423">MIKIGLTGGICSGKSTISKLLKDASFSIIDADNIAKEVLIKYPEILERVKVEFGSHFFDWRGEFRRHEFGNHIFRFQGERIKYENIIMPYIKREIKEKFDALEKMGKKIAILDGATIIENKMDKEMDMIILVWLNQNAQIQRMKFRDNLTQSEAINRINSQLSLDKKREYANFIIDNSGNLNKTKEQVDDLIELLNLYEK</sequence>
<feature type="binding site" evidence="3">
    <location>
        <begin position="11"/>
        <end position="16"/>
    </location>
    <ligand>
        <name>ATP</name>
        <dbReference type="ChEBI" id="CHEBI:30616"/>
    </ligand>
</feature>
<dbReference type="InterPro" id="IPR001977">
    <property type="entry name" value="Depp_CoAkinase"/>
</dbReference>
<dbReference type="Gene3D" id="3.40.50.300">
    <property type="entry name" value="P-loop containing nucleotide triphosphate hydrolases"/>
    <property type="match status" value="1"/>
</dbReference>
<dbReference type="CDD" id="cd02022">
    <property type="entry name" value="DPCK"/>
    <property type="match status" value="1"/>
</dbReference>
<organism evidence="5 6">
    <name type="scientific">Sarcina ventriculi</name>
    <name type="common">Clostridium ventriculi</name>
    <dbReference type="NCBI Taxonomy" id="1267"/>
    <lineage>
        <taxon>Bacteria</taxon>
        <taxon>Bacillati</taxon>
        <taxon>Bacillota</taxon>
        <taxon>Clostridia</taxon>
        <taxon>Eubacteriales</taxon>
        <taxon>Clostridiaceae</taxon>
        <taxon>Sarcina</taxon>
    </lineage>
</organism>
<evidence type="ECO:0000313" key="5">
    <source>
        <dbReference type="EMBL" id="CUN99040.1"/>
    </source>
</evidence>
<protein>
    <recommendedName>
        <fullName evidence="3 4">Dephospho-CoA kinase</fullName>
        <ecNumber evidence="3 4">2.7.1.24</ecNumber>
    </recommendedName>
    <alternativeName>
        <fullName evidence="3">Dephosphocoenzyme A kinase</fullName>
    </alternativeName>
</protein>
<evidence type="ECO:0000256" key="3">
    <source>
        <dbReference type="HAMAP-Rule" id="MF_00376"/>
    </source>
</evidence>
<dbReference type="PROSITE" id="PS51219">
    <property type="entry name" value="DPCK"/>
    <property type="match status" value="1"/>
</dbReference>
<keyword evidence="3" id="KW-0173">Coenzyme A biosynthesis</keyword>
<comment type="pathway">
    <text evidence="3">Cofactor biosynthesis; coenzyme A biosynthesis; CoA from (R)-pantothenate: step 5/5.</text>
</comment>
<dbReference type="HAMAP" id="MF_00376">
    <property type="entry name" value="Dephospho_CoA_kinase"/>
    <property type="match status" value="1"/>
</dbReference>
<comment type="subcellular location">
    <subcellularLocation>
        <location evidence="3">Cytoplasm</location>
    </subcellularLocation>
</comment>
<evidence type="ECO:0000256" key="4">
    <source>
        <dbReference type="NCBIfam" id="TIGR00152"/>
    </source>
</evidence>
<name>A0ABP2ATK6_SARVE</name>
<keyword evidence="3 5" id="KW-0418">Kinase</keyword>
<dbReference type="PANTHER" id="PTHR10695">
    <property type="entry name" value="DEPHOSPHO-COA KINASE-RELATED"/>
    <property type="match status" value="1"/>
</dbReference>
<keyword evidence="3" id="KW-0963">Cytoplasm</keyword>
<dbReference type="RefSeq" id="WP_055259297.1">
    <property type="nucleotide sequence ID" value="NZ_BCMV01000008.1"/>
</dbReference>
<proteinExistence type="inferred from homology"/>
<dbReference type="InterPro" id="IPR027417">
    <property type="entry name" value="P-loop_NTPase"/>
</dbReference>
<keyword evidence="6" id="KW-1185">Reference proteome</keyword>
<dbReference type="GO" id="GO:0004140">
    <property type="term" value="F:dephospho-CoA kinase activity"/>
    <property type="evidence" value="ECO:0007669"/>
    <property type="project" value="UniProtKB-EC"/>
</dbReference>
<evidence type="ECO:0000313" key="6">
    <source>
        <dbReference type="Proteomes" id="UP000095488"/>
    </source>
</evidence>
<keyword evidence="2 3" id="KW-0067">ATP-binding</keyword>
<dbReference type="Pfam" id="PF01121">
    <property type="entry name" value="CoaE"/>
    <property type="match status" value="1"/>
</dbReference>
<reference evidence="5 6" key="1">
    <citation type="submission" date="2015-09" db="EMBL/GenBank/DDBJ databases">
        <authorList>
            <consortium name="Pathogen Informatics"/>
            <person name="Wu L."/>
            <person name="Ma J."/>
        </authorList>
    </citation>
    <scope>NUCLEOTIDE SEQUENCE [LARGE SCALE GENOMIC DNA]</scope>
    <source>
        <strain evidence="5 6">2789STDY5834858</strain>
    </source>
</reference>
<keyword evidence="1 3" id="KW-0547">Nucleotide-binding</keyword>
<dbReference type="SUPFAM" id="SSF52540">
    <property type="entry name" value="P-loop containing nucleoside triphosphate hydrolases"/>
    <property type="match status" value="1"/>
</dbReference>
<dbReference type="Proteomes" id="UP000095488">
    <property type="component" value="Unassembled WGS sequence"/>
</dbReference>
<evidence type="ECO:0000256" key="2">
    <source>
        <dbReference type="ARBA" id="ARBA00022840"/>
    </source>
</evidence>
<evidence type="ECO:0000256" key="1">
    <source>
        <dbReference type="ARBA" id="ARBA00022741"/>
    </source>
</evidence>
<comment type="catalytic activity">
    <reaction evidence="3">
        <text>3'-dephospho-CoA + ATP = ADP + CoA + H(+)</text>
        <dbReference type="Rhea" id="RHEA:18245"/>
        <dbReference type="ChEBI" id="CHEBI:15378"/>
        <dbReference type="ChEBI" id="CHEBI:30616"/>
        <dbReference type="ChEBI" id="CHEBI:57287"/>
        <dbReference type="ChEBI" id="CHEBI:57328"/>
        <dbReference type="ChEBI" id="CHEBI:456216"/>
        <dbReference type="EC" id="2.7.1.24"/>
    </reaction>
</comment>
<dbReference type="EC" id="2.7.1.24" evidence="3 4"/>
<comment type="caution">
    <text evidence="5">The sequence shown here is derived from an EMBL/GenBank/DDBJ whole genome shotgun (WGS) entry which is preliminary data.</text>
</comment>
<keyword evidence="3 5" id="KW-0808">Transferase</keyword>
<dbReference type="EMBL" id="CYZR01000005">
    <property type="protein sequence ID" value="CUN99040.1"/>
    <property type="molecule type" value="Genomic_DNA"/>
</dbReference>